<reference evidence="1" key="1">
    <citation type="journal article" date="2014" name="Front. Microbiol.">
        <title>High frequency of phylogenetically diverse reductive dehalogenase-homologous genes in deep subseafloor sedimentary metagenomes.</title>
        <authorList>
            <person name="Kawai M."/>
            <person name="Futagami T."/>
            <person name="Toyoda A."/>
            <person name="Takaki Y."/>
            <person name="Nishi S."/>
            <person name="Hori S."/>
            <person name="Arai W."/>
            <person name="Tsubouchi T."/>
            <person name="Morono Y."/>
            <person name="Uchiyama I."/>
            <person name="Ito T."/>
            <person name="Fujiyama A."/>
            <person name="Inagaki F."/>
            <person name="Takami H."/>
        </authorList>
    </citation>
    <scope>NUCLEOTIDE SEQUENCE</scope>
    <source>
        <strain evidence="1">Expedition CK06-06</strain>
    </source>
</reference>
<evidence type="ECO:0000313" key="1">
    <source>
        <dbReference type="EMBL" id="GAJ12828.1"/>
    </source>
</evidence>
<sequence>LQPCSISSQVAWYPDSRLPVGYNFSLPSDPVFKESAVKLSITKVGGIVNAANAVATKEATFIEFLNKSAISS</sequence>
<accession>X1U5I4</accession>
<gene>
    <name evidence="1" type="ORF">S12H4_44064</name>
</gene>
<proteinExistence type="predicted"/>
<name>X1U5I4_9ZZZZ</name>
<dbReference type="EMBL" id="BARW01027109">
    <property type="protein sequence ID" value="GAJ12828.1"/>
    <property type="molecule type" value="Genomic_DNA"/>
</dbReference>
<organism evidence="1">
    <name type="scientific">marine sediment metagenome</name>
    <dbReference type="NCBI Taxonomy" id="412755"/>
    <lineage>
        <taxon>unclassified sequences</taxon>
        <taxon>metagenomes</taxon>
        <taxon>ecological metagenomes</taxon>
    </lineage>
</organism>
<comment type="caution">
    <text evidence="1">The sequence shown here is derived from an EMBL/GenBank/DDBJ whole genome shotgun (WGS) entry which is preliminary data.</text>
</comment>
<feature type="non-terminal residue" evidence="1">
    <location>
        <position position="1"/>
    </location>
</feature>
<dbReference type="AlphaFoldDB" id="X1U5I4"/>
<protein>
    <submittedName>
        <fullName evidence="1">Uncharacterized protein</fullName>
    </submittedName>
</protein>